<dbReference type="Proteomes" id="UP000185557">
    <property type="component" value="Unassembled WGS sequence"/>
</dbReference>
<dbReference type="EMBL" id="MRCG01000019">
    <property type="protein sequence ID" value="OKH45023.1"/>
    <property type="molecule type" value="Genomic_DNA"/>
</dbReference>
<comment type="caution">
    <text evidence="1">The sequence shown here is derived from an EMBL/GenBank/DDBJ whole genome shotgun (WGS) entry which is preliminary data.</text>
</comment>
<organism evidence="1 2">
    <name type="scientific">Phormidium tenue NIES-30</name>
    <dbReference type="NCBI Taxonomy" id="549789"/>
    <lineage>
        <taxon>Bacteria</taxon>
        <taxon>Bacillati</taxon>
        <taxon>Cyanobacteriota</taxon>
        <taxon>Cyanophyceae</taxon>
        <taxon>Oscillatoriophycideae</taxon>
        <taxon>Oscillatoriales</taxon>
        <taxon>Oscillatoriaceae</taxon>
        <taxon>Phormidium</taxon>
    </lineage>
</organism>
<proteinExistence type="predicted"/>
<name>A0A1U7J0J8_9CYAN</name>
<evidence type="ECO:0000313" key="2">
    <source>
        <dbReference type="Proteomes" id="UP000185557"/>
    </source>
</evidence>
<dbReference type="RefSeq" id="WP_073610464.1">
    <property type="nucleotide sequence ID" value="NZ_MRCG01000019.1"/>
</dbReference>
<dbReference type="OrthoDB" id="532748at2"/>
<gene>
    <name evidence="1" type="ORF">NIES30_21305</name>
</gene>
<dbReference type="AlphaFoldDB" id="A0A1U7J0J8"/>
<accession>A0A1U7J0J8</accession>
<protein>
    <submittedName>
        <fullName evidence="1">Uncharacterized protein</fullName>
    </submittedName>
</protein>
<evidence type="ECO:0000313" key="1">
    <source>
        <dbReference type="EMBL" id="OKH45023.1"/>
    </source>
</evidence>
<reference evidence="1 2" key="1">
    <citation type="submission" date="2016-11" db="EMBL/GenBank/DDBJ databases">
        <title>Draft Genome Sequences of Nine Cyanobacterial Strains from Diverse Habitats.</title>
        <authorList>
            <person name="Zhu T."/>
            <person name="Hou S."/>
            <person name="Lu X."/>
            <person name="Hess W.R."/>
        </authorList>
    </citation>
    <scope>NUCLEOTIDE SEQUENCE [LARGE SCALE GENOMIC DNA]</scope>
    <source>
        <strain evidence="1 2">NIES-30</strain>
    </source>
</reference>
<keyword evidence="2" id="KW-1185">Reference proteome</keyword>
<dbReference type="STRING" id="549789.NIES30_21305"/>
<sequence>MLPDLMGATRDYWRKLDEVEAAYRRNELTAKEVDIKVKALMVELGQTRRELLRDSWAIAQTFVNQQSEALAGVAALGVLAYVWLVANGQA</sequence>